<feature type="transmembrane region" description="Helical" evidence="2">
    <location>
        <begin position="84"/>
        <end position="104"/>
    </location>
</feature>
<keyword evidence="4" id="KW-1185">Reference proteome</keyword>
<feature type="compositionally biased region" description="Acidic residues" evidence="1">
    <location>
        <begin position="513"/>
        <end position="532"/>
    </location>
</feature>
<accession>A0A4T9TE75</accession>
<evidence type="ECO:0000313" key="3">
    <source>
        <dbReference type="EMBL" id="TJW10832.1"/>
    </source>
</evidence>
<keyword evidence="2" id="KW-0472">Membrane</keyword>
<evidence type="ECO:0000313" key="4">
    <source>
        <dbReference type="Proteomes" id="UP000309454"/>
    </source>
</evidence>
<dbReference type="Pfam" id="PF09826">
    <property type="entry name" value="Beta_propel"/>
    <property type="match status" value="1"/>
</dbReference>
<feature type="compositionally biased region" description="Acidic residues" evidence="1">
    <location>
        <begin position="434"/>
        <end position="450"/>
    </location>
</feature>
<feature type="region of interest" description="Disordered" evidence="1">
    <location>
        <begin position="1"/>
        <end position="26"/>
    </location>
</feature>
<gene>
    <name evidence="3" type="ORF">E5982_06065</name>
</gene>
<dbReference type="RefSeq" id="WP_136845792.1">
    <property type="nucleotide sequence ID" value="NZ_CANPEU010000024.1"/>
</dbReference>
<organism evidence="3 4">
    <name type="scientific">Parvibacter caecicola</name>
    <dbReference type="NCBI Taxonomy" id="747645"/>
    <lineage>
        <taxon>Bacteria</taxon>
        <taxon>Bacillati</taxon>
        <taxon>Actinomycetota</taxon>
        <taxon>Coriobacteriia</taxon>
        <taxon>Coriobacteriales</taxon>
        <taxon>Coriobacteriaceae</taxon>
        <taxon>Parvibacter</taxon>
    </lineage>
</organism>
<evidence type="ECO:0000256" key="2">
    <source>
        <dbReference type="SAM" id="Phobius"/>
    </source>
</evidence>
<proteinExistence type="predicted"/>
<keyword evidence="2" id="KW-0812">Transmembrane</keyword>
<feature type="compositionally biased region" description="Low complexity" evidence="1">
    <location>
        <begin position="474"/>
        <end position="494"/>
    </location>
</feature>
<evidence type="ECO:0000256" key="1">
    <source>
        <dbReference type="SAM" id="MobiDB-lite"/>
    </source>
</evidence>
<dbReference type="AlphaFoldDB" id="A0A4T9TE75"/>
<feature type="region of interest" description="Disordered" evidence="1">
    <location>
        <begin position="42"/>
        <end position="74"/>
    </location>
</feature>
<dbReference type="Proteomes" id="UP000309454">
    <property type="component" value="Unassembled WGS sequence"/>
</dbReference>
<feature type="region of interest" description="Disordered" evidence="1">
    <location>
        <begin position="117"/>
        <end position="138"/>
    </location>
</feature>
<feature type="region of interest" description="Disordered" evidence="1">
    <location>
        <begin position="430"/>
        <end position="536"/>
    </location>
</feature>
<reference evidence="3 4" key="1">
    <citation type="submission" date="2019-04" db="EMBL/GenBank/DDBJ databases">
        <title>Microbes associate with the intestines of laboratory mice.</title>
        <authorList>
            <person name="Navarre W."/>
            <person name="Wong E."/>
            <person name="Huang K.C."/>
            <person name="Tropini C."/>
            <person name="Ng K."/>
            <person name="Yu B."/>
        </authorList>
    </citation>
    <scope>NUCLEOTIDE SEQUENCE [LARGE SCALE GENOMIC DNA]</scope>
    <source>
        <strain evidence="3 4">NM48_B13</strain>
    </source>
</reference>
<dbReference type="EMBL" id="SSTM01000003">
    <property type="protein sequence ID" value="TJW10832.1"/>
    <property type="molecule type" value="Genomic_DNA"/>
</dbReference>
<feature type="compositionally biased region" description="Acidic residues" evidence="1">
    <location>
        <begin position="462"/>
        <end position="473"/>
    </location>
</feature>
<keyword evidence="2" id="KW-1133">Transmembrane helix</keyword>
<evidence type="ECO:0008006" key="5">
    <source>
        <dbReference type="Google" id="ProtNLM"/>
    </source>
</evidence>
<dbReference type="InterPro" id="IPR019198">
    <property type="entry name" value="Beta_propeller_containing"/>
</dbReference>
<feature type="compositionally biased region" description="Low complexity" evidence="1">
    <location>
        <begin position="117"/>
        <end position="134"/>
    </location>
</feature>
<sequence>MTRQDEFDAAARALRADAEQHPVPASLQPEAIEAMLLAHDAQKSDGETADSGQPASAAPAPVETGSAAAGTASPRRHVTWRWPIAAAACLALLCGVGVVGALAAQGKFSPAAIDAPSSPLPAVSDPSAPASPESGLSTAQGYAQVRDCLLASQQAMGDGGTMFMEDKTAGVARTETATAFTAQNSTKDSSFTDTNERTEGIGEADVAKTDGRWLYALQDSGTTVAIVDPAEGHMTPAGAIEAPKGAQVSEFYVEDGRLYLLSTVFPEGVEQPDGTYTFPPETTRLDVYDVTDPANPQATGLLTQTGTYNTVRFADGYVYLFSDQWTYDTSEGTDPSAYVPCVNGAAVECGDIYLPPENMGDHYLVITTVDAANPSAVVDQKAILCNGGSVYMSQDSIFLYETTGYNWGIMPIARFAADDMAEPAGETDPIAEAATEDPGDAPADESENGEEAPGATSPAEGPDGEGVNDDPAVDDPATLPADDPATLPADGPAAEPQSPETPDEEAQAPSDNSADDPSEGEADTPDSSGGDDPDLKTCIRKFTFDKGQLEGVAQGEVNGTLDSSFCLDEYNGYLRVVTTVYGEDTSSALTVLNEQMEEVGNIADVAPGEQVYSARFMGNVGYFVTFKQVDPLFSVDLSNPENPTIIGQLKIPGFSEYLHPYGENLLLGIGMSADDAGATDGVKLSMFDTSNPADVREVATAVLDDTYYSDVFNEYRAALIDPASDMIGFPVSTDREAYAVYGYSEDNGFSQHMLEETNGTGWVPTRGIRIGDVLYVVKGNAAESYRIGDYQKIDDLLI</sequence>
<name>A0A4T9TE75_9ACTN</name>
<dbReference type="OrthoDB" id="9778998at2"/>
<protein>
    <recommendedName>
        <fullName evidence="5">Beta propeller domain-containing protein</fullName>
    </recommendedName>
</protein>
<comment type="caution">
    <text evidence="3">The sequence shown here is derived from an EMBL/GenBank/DDBJ whole genome shotgun (WGS) entry which is preliminary data.</text>
</comment>